<evidence type="ECO:0000313" key="2">
    <source>
        <dbReference type="Proteomes" id="UP000620124"/>
    </source>
</evidence>
<proteinExistence type="predicted"/>
<dbReference type="OrthoDB" id="2523927at2759"/>
<evidence type="ECO:0000313" key="1">
    <source>
        <dbReference type="EMBL" id="KAF7366236.1"/>
    </source>
</evidence>
<dbReference type="EMBL" id="JACAZI010000003">
    <property type="protein sequence ID" value="KAF7366236.1"/>
    <property type="molecule type" value="Genomic_DNA"/>
</dbReference>
<keyword evidence="2" id="KW-1185">Reference proteome</keyword>
<reference evidence="1" key="1">
    <citation type="submission" date="2020-05" db="EMBL/GenBank/DDBJ databases">
        <title>Mycena genomes resolve the evolution of fungal bioluminescence.</title>
        <authorList>
            <person name="Tsai I.J."/>
        </authorList>
    </citation>
    <scope>NUCLEOTIDE SEQUENCE</scope>
    <source>
        <strain evidence="1">CCC161011</strain>
    </source>
</reference>
<accession>A0A8H7DC58</accession>
<dbReference type="AlphaFoldDB" id="A0A8H7DC58"/>
<comment type="caution">
    <text evidence="1">The sequence shown here is derived from an EMBL/GenBank/DDBJ whole genome shotgun (WGS) entry which is preliminary data.</text>
</comment>
<name>A0A8H7DC58_9AGAR</name>
<gene>
    <name evidence="1" type="ORF">MVEN_00500900</name>
</gene>
<dbReference type="Proteomes" id="UP000620124">
    <property type="component" value="Unassembled WGS sequence"/>
</dbReference>
<sequence length="260" mass="29939">MAVYVPGLTNQEKIEFYDKASETDILAWEDATRDDAHAWSKNPDATYAEALPLLDQIPPMRPGHGVSFTKIVSKKEKMLPALRKVTLEAGWIDAIVAGHELSFNAVVPHAYKHNIWHDMAADHRQPFPAEFTESATDEFHINKVLRPAVKVAAAMLDEKLLTVGFLRMENHTKGDLSVYTPLTKEDAHRRYWALIEDKRLEVFRAHHVEFFSYGDHDHFPWPENADDFEKATPGKRMWIQIWGQMHEYKATMAKFSRLSE</sequence>
<protein>
    <submittedName>
        <fullName evidence="1">Uncharacterized protein</fullName>
    </submittedName>
</protein>
<organism evidence="1 2">
    <name type="scientific">Mycena venus</name>
    <dbReference type="NCBI Taxonomy" id="2733690"/>
    <lineage>
        <taxon>Eukaryota</taxon>
        <taxon>Fungi</taxon>
        <taxon>Dikarya</taxon>
        <taxon>Basidiomycota</taxon>
        <taxon>Agaricomycotina</taxon>
        <taxon>Agaricomycetes</taxon>
        <taxon>Agaricomycetidae</taxon>
        <taxon>Agaricales</taxon>
        <taxon>Marasmiineae</taxon>
        <taxon>Mycenaceae</taxon>
        <taxon>Mycena</taxon>
    </lineage>
</organism>